<evidence type="ECO:0000313" key="3">
    <source>
        <dbReference type="Proteomes" id="UP001151760"/>
    </source>
</evidence>
<dbReference type="Gene3D" id="3.10.10.10">
    <property type="entry name" value="HIV Type 1 Reverse Transcriptase, subunit A, domain 1"/>
    <property type="match status" value="1"/>
</dbReference>
<evidence type="ECO:0000313" key="2">
    <source>
        <dbReference type="EMBL" id="GJT52803.1"/>
    </source>
</evidence>
<protein>
    <recommendedName>
        <fullName evidence="4">Reverse transcriptase domain-containing protein</fullName>
    </recommendedName>
</protein>
<evidence type="ECO:0008006" key="4">
    <source>
        <dbReference type="Google" id="ProtNLM"/>
    </source>
</evidence>
<keyword evidence="3" id="KW-1185">Reference proteome</keyword>
<gene>
    <name evidence="2" type="ORF">Tco_0978960</name>
</gene>
<dbReference type="InterPro" id="IPR043128">
    <property type="entry name" value="Rev_trsase/Diguanyl_cyclase"/>
</dbReference>
<dbReference type="PANTHER" id="PTHR24559:SF444">
    <property type="entry name" value="REVERSE TRANSCRIPTASE DOMAIN-CONTAINING PROTEIN"/>
    <property type="match status" value="1"/>
</dbReference>
<dbReference type="InterPro" id="IPR043502">
    <property type="entry name" value="DNA/RNA_pol_sf"/>
</dbReference>
<proteinExistence type="predicted"/>
<dbReference type="PANTHER" id="PTHR24559">
    <property type="entry name" value="TRANSPOSON TY3-I GAG-POL POLYPROTEIN"/>
    <property type="match status" value="1"/>
</dbReference>
<dbReference type="Proteomes" id="UP001151760">
    <property type="component" value="Unassembled WGS sequence"/>
</dbReference>
<name>A0ABQ5EQ21_9ASTR</name>
<feature type="compositionally biased region" description="Polar residues" evidence="1">
    <location>
        <begin position="263"/>
        <end position="286"/>
    </location>
</feature>
<feature type="region of interest" description="Disordered" evidence="1">
    <location>
        <begin position="263"/>
        <end position="306"/>
    </location>
</feature>
<dbReference type="SUPFAM" id="SSF56672">
    <property type="entry name" value="DNA/RNA polymerases"/>
    <property type="match status" value="1"/>
</dbReference>
<sequence>MGFPFKCFLVAYKGYHQIQMSKEDKEKTSFYTDQGTYCYTKMLFRLKNAGAIYKRLVDLENGTHGANIRKGFGGFLWLTSRHNGHIQKVGGFGSLDTMGQNLEAYVDDMVIKRNTEQEMIMDINKPSSTFKRANPKKTTAVTDMQSLKTLKEIQSLSGKLAVLNRFLSRSVERALPFFETLKNITNENKDDYRWAEDAKRAFQEMKTLIIKLPKMTTPLPKEALFVYLAASKYMNAIKGQHGRMDLVYKWSIKMEGSGCWSCSDQPTGTEYTRPPNSTQDEGTSTEGKGRLKAGSLPVKWQVHGKQ</sequence>
<comment type="caution">
    <text evidence="2">The sequence shown here is derived from an EMBL/GenBank/DDBJ whole genome shotgun (WGS) entry which is preliminary data.</text>
</comment>
<dbReference type="EMBL" id="BQNB010016529">
    <property type="protein sequence ID" value="GJT52803.1"/>
    <property type="molecule type" value="Genomic_DNA"/>
</dbReference>
<dbReference type="InterPro" id="IPR053134">
    <property type="entry name" value="RNA-dir_DNA_polymerase"/>
</dbReference>
<reference evidence="2" key="1">
    <citation type="journal article" date="2022" name="Int. J. Mol. Sci.">
        <title>Draft Genome of Tanacetum Coccineum: Genomic Comparison of Closely Related Tanacetum-Family Plants.</title>
        <authorList>
            <person name="Yamashiro T."/>
            <person name="Shiraishi A."/>
            <person name="Nakayama K."/>
            <person name="Satake H."/>
        </authorList>
    </citation>
    <scope>NUCLEOTIDE SEQUENCE</scope>
</reference>
<reference evidence="2" key="2">
    <citation type="submission" date="2022-01" db="EMBL/GenBank/DDBJ databases">
        <authorList>
            <person name="Yamashiro T."/>
            <person name="Shiraishi A."/>
            <person name="Satake H."/>
            <person name="Nakayama K."/>
        </authorList>
    </citation>
    <scope>NUCLEOTIDE SEQUENCE</scope>
</reference>
<evidence type="ECO:0000256" key="1">
    <source>
        <dbReference type="SAM" id="MobiDB-lite"/>
    </source>
</evidence>
<accession>A0ABQ5EQ21</accession>
<dbReference type="Gene3D" id="3.30.70.270">
    <property type="match status" value="2"/>
</dbReference>
<organism evidence="2 3">
    <name type="scientific">Tanacetum coccineum</name>
    <dbReference type="NCBI Taxonomy" id="301880"/>
    <lineage>
        <taxon>Eukaryota</taxon>
        <taxon>Viridiplantae</taxon>
        <taxon>Streptophyta</taxon>
        <taxon>Embryophyta</taxon>
        <taxon>Tracheophyta</taxon>
        <taxon>Spermatophyta</taxon>
        <taxon>Magnoliopsida</taxon>
        <taxon>eudicotyledons</taxon>
        <taxon>Gunneridae</taxon>
        <taxon>Pentapetalae</taxon>
        <taxon>asterids</taxon>
        <taxon>campanulids</taxon>
        <taxon>Asterales</taxon>
        <taxon>Asteraceae</taxon>
        <taxon>Asteroideae</taxon>
        <taxon>Anthemideae</taxon>
        <taxon>Anthemidinae</taxon>
        <taxon>Tanacetum</taxon>
    </lineage>
</organism>